<dbReference type="Proteomes" id="UP000799754">
    <property type="component" value="Unassembled WGS sequence"/>
</dbReference>
<proteinExistence type="predicted"/>
<reference evidence="1" key="1">
    <citation type="journal article" date="2020" name="Stud. Mycol.">
        <title>101 Dothideomycetes genomes: a test case for predicting lifestyles and emergence of pathogens.</title>
        <authorList>
            <person name="Haridas S."/>
            <person name="Albert R."/>
            <person name="Binder M."/>
            <person name="Bloem J."/>
            <person name="Labutti K."/>
            <person name="Salamov A."/>
            <person name="Andreopoulos B."/>
            <person name="Baker S."/>
            <person name="Barry K."/>
            <person name="Bills G."/>
            <person name="Bluhm B."/>
            <person name="Cannon C."/>
            <person name="Castanera R."/>
            <person name="Culley D."/>
            <person name="Daum C."/>
            <person name="Ezra D."/>
            <person name="Gonzalez J."/>
            <person name="Henrissat B."/>
            <person name="Kuo A."/>
            <person name="Liang C."/>
            <person name="Lipzen A."/>
            <person name="Lutzoni F."/>
            <person name="Magnuson J."/>
            <person name="Mondo S."/>
            <person name="Nolan M."/>
            <person name="Ohm R."/>
            <person name="Pangilinan J."/>
            <person name="Park H.-J."/>
            <person name="Ramirez L."/>
            <person name="Alfaro M."/>
            <person name="Sun H."/>
            <person name="Tritt A."/>
            <person name="Yoshinaga Y."/>
            <person name="Zwiers L.-H."/>
            <person name="Turgeon B."/>
            <person name="Goodwin S."/>
            <person name="Spatafora J."/>
            <person name="Crous P."/>
            <person name="Grigoriev I."/>
        </authorList>
    </citation>
    <scope>NUCLEOTIDE SEQUENCE</scope>
    <source>
        <strain evidence="1">CBS 525.71</strain>
    </source>
</reference>
<accession>A0ACB6S4R3</accession>
<evidence type="ECO:0000313" key="1">
    <source>
        <dbReference type="EMBL" id="KAF2629240.1"/>
    </source>
</evidence>
<gene>
    <name evidence="1" type="ORF">BU25DRAFT_465330</name>
</gene>
<evidence type="ECO:0000313" key="2">
    <source>
        <dbReference type="Proteomes" id="UP000799754"/>
    </source>
</evidence>
<protein>
    <submittedName>
        <fullName evidence="1">Uncharacterized protein</fullName>
    </submittedName>
</protein>
<organism evidence="1 2">
    <name type="scientific">Macroventuria anomochaeta</name>
    <dbReference type="NCBI Taxonomy" id="301207"/>
    <lineage>
        <taxon>Eukaryota</taxon>
        <taxon>Fungi</taxon>
        <taxon>Dikarya</taxon>
        <taxon>Ascomycota</taxon>
        <taxon>Pezizomycotina</taxon>
        <taxon>Dothideomycetes</taxon>
        <taxon>Pleosporomycetidae</taxon>
        <taxon>Pleosporales</taxon>
        <taxon>Pleosporineae</taxon>
        <taxon>Didymellaceae</taxon>
        <taxon>Macroventuria</taxon>
    </lineage>
</organism>
<dbReference type="EMBL" id="MU006710">
    <property type="protein sequence ID" value="KAF2629240.1"/>
    <property type="molecule type" value="Genomic_DNA"/>
</dbReference>
<name>A0ACB6S4R3_9PLEO</name>
<keyword evidence="2" id="KW-1185">Reference proteome</keyword>
<comment type="caution">
    <text evidence="1">The sequence shown here is derived from an EMBL/GenBank/DDBJ whole genome shotgun (WGS) entry which is preliminary data.</text>
</comment>
<sequence>MPSFLLKALRFLQDRTVSSLIDHALSATPELDELARGFITLARYHSYEVSMFWEPRTTVFLRKFGLAWIVSQWVLTSWLVTLALAWLLDLFSPWLLVLFLLWLPVFLSCRPQLLVNVLQ</sequence>